<dbReference type="GO" id="GO:0030001">
    <property type="term" value="P:metal ion transport"/>
    <property type="evidence" value="ECO:0007669"/>
    <property type="project" value="InterPro"/>
</dbReference>
<dbReference type="KEGG" id="caqu:CAQU_10870"/>
<evidence type="ECO:0000256" key="3">
    <source>
        <dbReference type="ARBA" id="ARBA00022723"/>
    </source>
</evidence>
<dbReference type="Gene3D" id="3.40.50.1980">
    <property type="entry name" value="Nitrogenase molybdenum iron protein domain"/>
    <property type="match status" value="2"/>
</dbReference>
<dbReference type="SUPFAM" id="SSF53807">
    <property type="entry name" value="Helical backbone' metal receptor"/>
    <property type="match status" value="1"/>
</dbReference>
<dbReference type="Proteomes" id="UP000185478">
    <property type="component" value="Chromosome"/>
</dbReference>
<dbReference type="InterPro" id="IPR006127">
    <property type="entry name" value="ZnuA-like"/>
</dbReference>
<keyword evidence="4 7" id="KW-0732">Signal</keyword>
<keyword evidence="2 5" id="KW-0813">Transport</keyword>
<evidence type="ECO:0000256" key="1">
    <source>
        <dbReference type="ARBA" id="ARBA00004196"/>
    </source>
</evidence>
<keyword evidence="9" id="KW-1185">Reference proteome</keyword>
<dbReference type="PRINTS" id="PR00690">
    <property type="entry name" value="ADHESNFAMILY"/>
</dbReference>
<evidence type="ECO:0000256" key="5">
    <source>
        <dbReference type="RuleBase" id="RU003512"/>
    </source>
</evidence>
<dbReference type="InterPro" id="IPR006128">
    <property type="entry name" value="Lipoprotein_PsaA-like"/>
</dbReference>
<proteinExistence type="inferred from homology"/>
<dbReference type="PROSITE" id="PS51257">
    <property type="entry name" value="PROKAR_LIPOPROTEIN"/>
    <property type="match status" value="1"/>
</dbReference>
<dbReference type="Pfam" id="PF01297">
    <property type="entry name" value="ZnuA"/>
    <property type="match status" value="1"/>
</dbReference>
<dbReference type="GO" id="GO:0046872">
    <property type="term" value="F:metal ion binding"/>
    <property type="evidence" value="ECO:0007669"/>
    <property type="project" value="UniProtKB-KW"/>
</dbReference>
<dbReference type="STRING" id="1431546.CAQU_10870"/>
<dbReference type="GO" id="GO:0030313">
    <property type="term" value="C:cell envelope"/>
    <property type="evidence" value="ECO:0007669"/>
    <property type="project" value="UniProtKB-SubCell"/>
</dbReference>
<dbReference type="PANTHER" id="PTHR42953:SF1">
    <property type="entry name" value="METAL-BINDING PROTEIN HI_0362-RELATED"/>
    <property type="match status" value="1"/>
</dbReference>
<reference evidence="8 9" key="1">
    <citation type="submission" date="2014-08" db="EMBL/GenBank/DDBJ databases">
        <title>Complete genome sequence of Corynebacterium aquilae S-613T(T) (=DSM 44791(T)), isolated from the choana of a healthy golden eagle.</title>
        <authorList>
            <person name="Ruckert C."/>
            <person name="Albersmeier A."/>
            <person name="Winkler A."/>
            <person name="Kalinowski J."/>
        </authorList>
    </citation>
    <scope>NUCLEOTIDE SEQUENCE [LARGE SCALE GENOMIC DNA]</scope>
    <source>
        <strain evidence="8 9">S-613</strain>
    </source>
</reference>
<feature type="signal peptide" evidence="7">
    <location>
        <begin position="1"/>
        <end position="23"/>
    </location>
</feature>
<dbReference type="OrthoDB" id="5296019at2"/>
<keyword evidence="3" id="KW-0479">Metal-binding</keyword>
<dbReference type="AlphaFoldDB" id="A0A1L7CI19"/>
<dbReference type="EMBL" id="CP009245">
    <property type="protein sequence ID" value="APT85469.1"/>
    <property type="molecule type" value="Genomic_DNA"/>
</dbReference>
<dbReference type="Gene3D" id="3.40.50.2300">
    <property type="match status" value="1"/>
</dbReference>
<evidence type="ECO:0000313" key="9">
    <source>
        <dbReference type="Proteomes" id="UP000185478"/>
    </source>
</evidence>
<evidence type="ECO:0008006" key="10">
    <source>
        <dbReference type="Google" id="ProtNLM"/>
    </source>
</evidence>
<comment type="similarity">
    <text evidence="5">Belongs to the bacterial solute-binding protein 9 family.</text>
</comment>
<protein>
    <recommendedName>
        <fullName evidence="10">ABC transporter substrate-binding protein</fullName>
    </recommendedName>
</protein>
<evidence type="ECO:0000256" key="4">
    <source>
        <dbReference type="ARBA" id="ARBA00022729"/>
    </source>
</evidence>
<sequence>MKLTRMLAPLFIGVLTLAGCSSADNTTSSSEAASTTVDGNNITVVASTQVWADVAKEVSPDIDATAIINGDETDPHSFEPTAADMAKAKAADIIVVGGGGYDAWLYTAVDQDKIIHALPLTTHDHDHGHDHGEEGHDHDHDHGEEGHDHDHDHGDKDHDHDHGAAESESAEAHEHEHGEEGHDHDHAHGEEGHHHDHDAEANEHIWYDIDAVDAVAEQIAQRVAELDPKATINAGAVADKLAPIHETLKDLPAITVAQTEPIADYIIEQTPMKEATPSGYRHATLNESEPSAADVAAFLKALDDGSIDLLIYNPQTATETTKKLREEAEKHNIPVVEISETPAKDQNFFTFYADEVDNLAAAAKALNK</sequence>
<dbReference type="RefSeq" id="WP_075727558.1">
    <property type="nucleotide sequence ID" value="NZ_CP009245.1"/>
</dbReference>
<gene>
    <name evidence="8" type="ORF">CAQU_10870</name>
</gene>
<dbReference type="PANTHER" id="PTHR42953">
    <property type="entry name" value="HIGH-AFFINITY ZINC UPTAKE SYSTEM PROTEIN ZNUA-RELATED"/>
    <property type="match status" value="1"/>
</dbReference>
<feature type="region of interest" description="Disordered" evidence="6">
    <location>
        <begin position="124"/>
        <end position="197"/>
    </location>
</feature>
<accession>A0A1L7CI19</accession>
<evidence type="ECO:0000256" key="6">
    <source>
        <dbReference type="SAM" id="MobiDB-lite"/>
    </source>
</evidence>
<name>A0A1L7CI19_9CORY</name>
<evidence type="ECO:0000256" key="7">
    <source>
        <dbReference type="SAM" id="SignalP"/>
    </source>
</evidence>
<dbReference type="GO" id="GO:0007155">
    <property type="term" value="P:cell adhesion"/>
    <property type="evidence" value="ECO:0007669"/>
    <property type="project" value="InterPro"/>
</dbReference>
<organism evidence="8 9">
    <name type="scientific">Corynebacterium aquilae DSM 44791</name>
    <dbReference type="NCBI Taxonomy" id="1431546"/>
    <lineage>
        <taxon>Bacteria</taxon>
        <taxon>Bacillati</taxon>
        <taxon>Actinomycetota</taxon>
        <taxon>Actinomycetes</taxon>
        <taxon>Mycobacteriales</taxon>
        <taxon>Corynebacteriaceae</taxon>
        <taxon>Corynebacterium</taxon>
    </lineage>
</organism>
<dbReference type="InterPro" id="IPR050492">
    <property type="entry name" value="Bact_metal-bind_prot9"/>
</dbReference>
<evidence type="ECO:0000256" key="2">
    <source>
        <dbReference type="ARBA" id="ARBA00022448"/>
    </source>
</evidence>
<evidence type="ECO:0000313" key="8">
    <source>
        <dbReference type="EMBL" id="APT85469.1"/>
    </source>
</evidence>
<feature type="chain" id="PRO_5038507891" description="ABC transporter substrate-binding protein" evidence="7">
    <location>
        <begin position="24"/>
        <end position="368"/>
    </location>
</feature>
<comment type="subcellular location">
    <subcellularLocation>
        <location evidence="1">Cell envelope</location>
    </subcellularLocation>
</comment>